<dbReference type="PANTHER" id="PTHR33112:SF16">
    <property type="entry name" value="HETEROKARYON INCOMPATIBILITY DOMAIN-CONTAINING PROTEIN"/>
    <property type="match status" value="1"/>
</dbReference>
<dbReference type="Proteomes" id="UP000030651">
    <property type="component" value="Unassembled WGS sequence"/>
</dbReference>
<evidence type="ECO:0000313" key="3">
    <source>
        <dbReference type="Proteomes" id="UP000030651"/>
    </source>
</evidence>
<dbReference type="InParanoid" id="W3WTT9"/>
<dbReference type="RefSeq" id="XP_007837911.1">
    <property type="nucleotide sequence ID" value="XM_007839720.1"/>
</dbReference>
<gene>
    <name evidence="2" type="ORF">PFICI_11139</name>
</gene>
<dbReference type="GeneID" id="19276152"/>
<keyword evidence="3" id="KW-1185">Reference proteome</keyword>
<protein>
    <recommendedName>
        <fullName evidence="1">Heterokaryon incompatibility domain-containing protein</fullName>
    </recommendedName>
</protein>
<dbReference type="HOGENOM" id="CLU_451341_0_0_1"/>
<proteinExistence type="predicted"/>
<feature type="domain" description="Heterokaryon incompatibility" evidence="1">
    <location>
        <begin position="74"/>
        <end position="208"/>
    </location>
</feature>
<dbReference type="Pfam" id="PF06985">
    <property type="entry name" value="HET"/>
    <property type="match status" value="1"/>
</dbReference>
<evidence type="ECO:0000259" key="1">
    <source>
        <dbReference type="Pfam" id="PF06985"/>
    </source>
</evidence>
<evidence type="ECO:0000313" key="2">
    <source>
        <dbReference type="EMBL" id="ETS77265.1"/>
    </source>
</evidence>
<dbReference type="PANTHER" id="PTHR33112">
    <property type="entry name" value="DOMAIN PROTEIN, PUTATIVE-RELATED"/>
    <property type="match status" value="1"/>
</dbReference>
<dbReference type="AlphaFoldDB" id="W3WTT9"/>
<dbReference type="EMBL" id="KI912116">
    <property type="protein sequence ID" value="ETS77265.1"/>
    <property type="molecule type" value="Genomic_DNA"/>
</dbReference>
<dbReference type="OMA" id="WSWISAR"/>
<organism evidence="2 3">
    <name type="scientific">Pestalotiopsis fici (strain W106-1 / CGMCC3.15140)</name>
    <dbReference type="NCBI Taxonomy" id="1229662"/>
    <lineage>
        <taxon>Eukaryota</taxon>
        <taxon>Fungi</taxon>
        <taxon>Dikarya</taxon>
        <taxon>Ascomycota</taxon>
        <taxon>Pezizomycotina</taxon>
        <taxon>Sordariomycetes</taxon>
        <taxon>Xylariomycetidae</taxon>
        <taxon>Amphisphaeriales</taxon>
        <taxon>Sporocadaceae</taxon>
        <taxon>Pestalotiopsis</taxon>
    </lineage>
</organism>
<sequence length="605" mass="68644">MNQDSRLHSRRLHYDRPFQRYERDGPLQWEWFRSRLRDAPIKVPQLDPIPRGFRLIDVEEKKVVRASGLGPIEYACLSYVWGNNEEFQSTKDTIGSFGEINSLGRDSVPATIKDAITICNNHLGIRYLWVDRLCIVQDDVGPDGEKQEQIEAMGRIYNHAAVTLVAAEGDASAGFPGVTRPFVPSRRHRSWNIIRPSRWAQRGWTYQEAMLSRRMFIFATEGIYFEREQLGPLQPFTAWRPRDDYQPLYHYKTRYSSIVKAYTKRTLGNEADIINAFHGICCHMFDKHHRFGIPTNGFHDALLWFPSTEGSARERRPPQGCNVFPSWSWSSVRGAVTVHDEQTPLYHVAAWAFADKIDAAGNISMTFAKPRHFLSVAKKMLSQSSFIKYTMKLAALASRYGCTPATPMGVDDPHLNNEDQFVEMWPSSTDLWRASHGVDQNERPALAEQIPPEKKQLAAASGGHLLGFSQTLRLSIAPTSGGLDGGPSHCAVYIDNKLVGVLSFDDKTYLAKLRERSDKIQCIALSTMDNTWLGVKGQHWHTFGQGIIEALDKAAKAIGRYRYVFMCFMAIESHNKGLSRRVGIGFIPLDDWVQLKPTKTFFVLA</sequence>
<dbReference type="KEGG" id="pfy:PFICI_11139"/>
<dbReference type="InterPro" id="IPR010730">
    <property type="entry name" value="HET"/>
</dbReference>
<dbReference type="STRING" id="1229662.W3WTT9"/>
<dbReference type="eggNOG" id="ENOG502RKRH">
    <property type="taxonomic scope" value="Eukaryota"/>
</dbReference>
<reference evidence="3" key="1">
    <citation type="journal article" date="2015" name="BMC Genomics">
        <title>Genomic and transcriptomic analysis of the endophytic fungus Pestalotiopsis fici reveals its lifestyle and high potential for synthesis of natural products.</title>
        <authorList>
            <person name="Wang X."/>
            <person name="Zhang X."/>
            <person name="Liu L."/>
            <person name="Xiang M."/>
            <person name="Wang W."/>
            <person name="Sun X."/>
            <person name="Che Y."/>
            <person name="Guo L."/>
            <person name="Liu G."/>
            <person name="Guo L."/>
            <person name="Wang C."/>
            <person name="Yin W.B."/>
            <person name="Stadler M."/>
            <person name="Zhang X."/>
            <person name="Liu X."/>
        </authorList>
    </citation>
    <scope>NUCLEOTIDE SEQUENCE [LARGE SCALE GENOMIC DNA]</scope>
    <source>
        <strain evidence="3">W106-1 / CGMCC3.15140</strain>
    </source>
</reference>
<accession>W3WTT9</accession>
<name>W3WTT9_PESFW</name>
<dbReference type="OrthoDB" id="2958217at2759"/>